<keyword evidence="6 10" id="KW-0249">Electron transport</keyword>
<dbReference type="AlphaFoldDB" id="A0A1D1V408"/>
<evidence type="ECO:0000256" key="7">
    <source>
        <dbReference type="ARBA" id="ARBA00023128"/>
    </source>
</evidence>
<protein>
    <recommendedName>
        <fullName evidence="10">Cytochrome b-c1 complex subunit 6</fullName>
    </recommendedName>
</protein>
<keyword evidence="7 10" id="KW-0496">Mitochondrion</keyword>
<feature type="disulfide bond" evidence="11">
    <location>
        <begin position="34"/>
        <end position="78"/>
    </location>
</feature>
<dbReference type="GO" id="GO:0006122">
    <property type="term" value="P:mitochondrial electron transport, ubiquinol to cytochrome c"/>
    <property type="evidence" value="ECO:0007669"/>
    <property type="project" value="InterPro"/>
</dbReference>
<evidence type="ECO:0000256" key="12">
    <source>
        <dbReference type="SAM" id="MobiDB-lite"/>
    </source>
</evidence>
<dbReference type="Gene3D" id="1.10.287.20">
    <property type="entry name" value="Ubiquinol-cytochrome C reductase hinge domain"/>
    <property type="match status" value="1"/>
</dbReference>
<name>A0A1D1V408_RAMVA</name>
<keyword evidence="5 10" id="KW-0999">Mitochondrion inner membrane</keyword>
<dbReference type="SUPFAM" id="SSF81531">
    <property type="entry name" value="Non-heme 11 kDa protein of cytochrome bc1 complex (Ubiquinol-cytochrome c reductase)"/>
    <property type="match status" value="1"/>
</dbReference>
<evidence type="ECO:0000313" key="14">
    <source>
        <dbReference type="EMBL" id="GAU93208.1"/>
    </source>
</evidence>
<dbReference type="InterPro" id="IPR003422">
    <property type="entry name" value="Cyt_b-c1_6"/>
</dbReference>
<dbReference type="GO" id="GO:0005743">
    <property type="term" value="C:mitochondrial inner membrane"/>
    <property type="evidence" value="ECO:0007669"/>
    <property type="project" value="UniProtKB-SubCell"/>
</dbReference>
<evidence type="ECO:0000256" key="4">
    <source>
        <dbReference type="ARBA" id="ARBA00022660"/>
    </source>
</evidence>
<keyword evidence="8 10" id="KW-0472">Membrane</keyword>
<comment type="similarity">
    <text evidence="2 10">Belongs to the UQCRH/QCR6 family.</text>
</comment>
<keyword evidence="15" id="KW-1185">Reference proteome</keyword>
<evidence type="ECO:0000256" key="1">
    <source>
        <dbReference type="ARBA" id="ARBA00004137"/>
    </source>
</evidence>
<evidence type="ECO:0000256" key="6">
    <source>
        <dbReference type="ARBA" id="ARBA00022982"/>
    </source>
</evidence>
<keyword evidence="3 10" id="KW-0813">Transport</keyword>
<proteinExistence type="inferred from homology"/>
<organism evidence="14 15">
    <name type="scientific">Ramazzottius varieornatus</name>
    <name type="common">Water bear</name>
    <name type="synonym">Tardigrade</name>
    <dbReference type="NCBI Taxonomy" id="947166"/>
    <lineage>
        <taxon>Eukaryota</taxon>
        <taxon>Metazoa</taxon>
        <taxon>Ecdysozoa</taxon>
        <taxon>Tardigrada</taxon>
        <taxon>Eutardigrada</taxon>
        <taxon>Parachela</taxon>
        <taxon>Hypsibioidea</taxon>
        <taxon>Ramazzottiidae</taxon>
        <taxon>Ramazzottius</taxon>
    </lineage>
</organism>
<comment type="subcellular location">
    <subcellularLocation>
        <location evidence="1">Mitochondrion inner membrane</location>
        <topology evidence="1">Peripheral membrane protein</topology>
        <orientation evidence="1">Intermembrane side</orientation>
    </subcellularLocation>
</comment>
<dbReference type="Proteomes" id="UP000186922">
    <property type="component" value="Unassembled WGS sequence"/>
</dbReference>
<dbReference type="OrthoDB" id="405848at2759"/>
<comment type="function">
    <text evidence="10">Component of the ubiquinol-cytochrome c oxidoreductase, a multisubunit transmembrane complex that is part of the mitochondrial electron transport chain which drives oxidative phosphorylation.</text>
</comment>
<dbReference type="InterPro" id="IPR036811">
    <property type="entry name" value="Ubol_cytC_Rdtase_hinge_dom_sf"/>
</dbReference>
<keyword evidence="4 10" id="KW-0679">Respiratory chain</keyword>
<evidence type="ECO:0000256" key="2">
    <source>
        <dbReference type="ARBA" id="ARBA00006498"/>
    </source>
</evidence>
<evidence type="ECO:0000256" key="9">
    <source>
        <dbReference type="ARBA" id="ARBA00023157"/>
    </source>
</evidence>
<evidence type="ECO:0000256" key="5">
    <source>
        <dbReference type="ARBA" id="ARBA00022792"/>
    </source>
</evidence>
<dbReference type="STRING" id="947166.A0A1D1V408"/>
<dbReference type="PIRSF" id="PIRSF000019">
    <property type="entry name" value="Bc1_11K"/>
    <property type="match status" value="1"/>
</dbReference>
<evidence type="ECO:0000256" key="10">
    <source>
        <dbReference type="PIRNR" id="PIRNR000019"/>
    </source>
</evidence>
<evidence type="ECO:0000313" key="15">
    <source>
        <dbReference type="Proteomes" id="UP000186922"/>
    </source>
</evidence>
<evidence type="ECO:0000259" key="13">
    <source>
        <dbReference type="Pfam" id="PF02320"/>
    </source>
</evidence>
<sequence>MGNADPVKDTPPAHGDGDEEGELVDPQTVLREKCRAKADCSKLAARLDECNERVRSRIKTSENCHEEVVDLFHCVDHCVAKDLFHHLK</sequence>
<dbReference type="InterPro" id="IPR023184">
    <property type="entry name" value="Ubol_cytC_Rdtase_hinge_dom"/>
</dbReference>
<dbReference type="PANTHER" id="PTHR15336:SF0">
    <property type="entry name" value="CYTOCHROME B-C1 COMPLEX SUBUNIT 6, MITOCHONDRIAL"/>
    <property type="match status" value="1"/>
</dbReference>
<dbReference type="FunFam" id="1.10.287.20:FF:000001">
    <property type="entry name" value="Cytochrome b-c1 complex subunit 6"/>
    <property type="match status" value="1"/>
</dbReference>
<dbReference type="EMBL" id="BDGG01000002">
    <property type="protein sequence ID" value="GAU93208.1"/>
    <property type="molecule type" value="Genomic_DNA"/>
</dbReference>
<dbReference type="Pfam" id="PF02320">
    <property type="entry name" value="UCR_hinge"/>
    <property type="match status" value="1"/>
</dbReference>
<dbReference type="PANTHER" id="PTHR15336">
    <property type="entry name" value="UBIQUINOL-CYTOCHROME C REDUCTASE COMPLEX 7.8 KDA PROTEIN"/>
    <property type="match status" value="1"/>
</dbReference>
<gene>
    <name evidence="14" type="primary">RvY_05181-1</name>
    <name evidence="14" type="synonym">RvY_05181.1</name>
    <name evidence="14" type="ORF">RvY_05181</name>
</gene>
<feature type="disulfide bond" evidence="11">
    <location>
        <begin position="50"/>
        <end position="64"/>
    </location>
</feature>
<reference evidence="14 15" key="1">
    <citation type="journal article" date="2016" name="Nat. Commun.">
        <title>Extremotolerant tardigrade genome and improved radiotolerance of human cultured cells by tardigrade-unique protein.</title>
        <authorList>
            <person name="Hashimoto T."/>
            <person name="Horikawa D.D."/>
            <person name="Saito Y."/>
            <person name="Kuwahara H."/>
            <person name="Kozuka-Hata H."/>
            <person name="Shin-I T."/>
            <person name="Minakuchi Y."/>
            <person name="Ohishi K."/>
            <person name="Motoyama A."/>
            <person name="Aizu T."/>
            <person name="Enomoto A."/>
            <person name="Kondo K."/>
            <person name="Tanaka S."/>
            <person name="Hara Y."/>
            <person name="Koshikawa S."/>
            <person name="Sagara H."/>
            <person name="Miura T."/>
            <person name="Yokobori S."/>
            <person name="Miyagawa K."/>
            <person name="Suzuki Y."/>
            <person name="Kubo T."/>
            <person name="Oyama M."/>
            <person name="Kohara Y."/>
            <person name="Fujiyama A."/>
            <person name="Arakawa K."/>
            <person name="Katayama T."/>
            <person name="Toyoda A."/>
            <person name="Kunieda T."/>
        </authorList>
    </citation>
    <scope>NUCLEOTIDE SEQUENCE [LARGE SCALE GENOMIC DNA]</scope>
    <source>
        <strain evidence="14 15">YOKOZUNA-1</strain>
    </source>
</reference>
<feature type="region of interest" description="Disordered" evidence="12">
    <location>
        <begin position="1"/>
        <end position="25"/>
    </location>
</feature>
<accession>A0A1D1V408</accession>
<evidence type="ECO:0000256" key="3">
    <source>
        <dbReference type="ARBA" id="ARBA00022448"/>
    </source>
</evidence>
<evidence type="ECO:0000256" key="8">
    <source>
        <dbReference type="ARBA" id="ARBA00023136"/>
    </source>
</evidence>
<feature type="domain" description="Ubiquinol-cytochrome C reductase hinge" evidence="13">
    <location>
        <begin position="25"/>
        <end position="88"/>
    </location>
</feature>
<keyword evidence="9 11" id="KW-1015">Disulfide bond</keyword>
<evidence type="ECO:0000256" key="11">
    <source>
        <dbReference type="PIRSR" id="PIRSR000019-1"/>
    </source>
</evidence>
<comment type="caution">
    <text evidence="14">The sequence shown here is derived from an EMBL/GenBank/DDBJ whole genome shotgun (WGS) entry which is preliminary data.</text>
</comment>